<reference evidence="2" key="1">
    <citation type="submission" date="2020-11" db="EMBL/GenBank/DDBJ databases">
        <authorList>
            <person name="Tran Van P."/>
        </authorList>
    </citation>
    <scope>NUCLEOTIDE SEQUENCE</scope>
</reference>
<evidence type="ECO:0000313" key="2">
    <source>
        <dbReference type="EMBL" id="CAD7232189.1"/>
    </source>
</evidence>
<dbReference type="PANTHER" id="PTHR31640">
    <property type="entry name" value="TRANSMEMBRANE PROTEIN KIAA1109"/>
    <property type="match status" value="1"/>
</dbReference>
<dbReference type="OrthoDB" id="10051416at2759"/>
<sequence length="203" mass="22902">MLPETRKLLHHIGLAGGTHIVQHLSFSLGPPGSIHHERLGSVCRISRSAVFPPQFKTLHEWFHFAFSPNDLDDVERFPTMSDVPDPQRRVPSKLQDHSHTTEVIFAFPGLQLDMKTDHWQTELPPSGHDPKPAVEVTFVTEFADHIFVTVDAEGFFFLHDLLASYIGQSEDTLDSAANGSGRKTPRMEQPRYFLSVIQEKAKP</sequence>
<organism evidence="2">
    <name type="scientific">Cyprideis torosa</name>
    <dbReference type="NCBI Taxonomy" id="163714"/>
    <lineage>
        <taxon>Eukaryota</taxon>
        <taxon>Metazoa</taxon>
        <taxon>Ecdysozoa</taxon>
        <taxon>Arthropoda</taxon>
        <taxon>Crustacea</taxon>
        <taxon>Oligostraca</taxon>
        <taxon>Ostracoda</taxon>
        <taxon>Podocopa</taxon>
        <taxon>Podocopida</taxon>
        <taxon>Cytherocopina</taxon>
        <taxon>Cytheroidea</taxon>
        <taxon>Cytherideidae</taxon>
        <taxon>Cyprideis</taxon>
    </lineage>
</organism>
<accession>A0A7R8WI83</accession>
<proteinExistence type="predicted"/>
<dbReference type="EMBL" id="OB664347">
    <property type="protein sequence ID" value="CAD7232189.1"/>
    <property type="molecule type" value="Genomic_DNA"/>
</dbReference>
<dbReference type="AlphaFoldDB" id="A0A7R8WI83"/>
<dbReference type="PANTHER" id="PTHR31640:SF1">
    <property type="entry name" value="BRIDGE-LIKE LIPID TRANSFER PROTEIN FAMILY MEMBER 1"/>
    <property type="match status" value="1"/>
</dbReference>
<dbReference type="GO" id="GO:0048488">
    <property type="term" value="P:synaptic vesicle endocytosis"/>
    <property type="evidence" value="ECO:0007669"/>
    <property type="project" value="TreeGrafter"/>
</dbReference>
<evidence type="ECO:0000259" key="1">
    <source>
        <dbReference type="Pfam" id="PF25040"/>
    </source>
</evidence>
<gene>
    <name evidence="2" type="ORF">CTOB1V02_LOCUS10030</name>
</gene>
<dbReference type="InterPro" id="IPR056742">
    <property type="entry name" value="BLTP1_C"/>
</dbReference>
<name>A0A7R8WI83_9CRUS</name>
<protein>
    <recommendedName>
        <fullName evidence="1">Bridge-like lipid transfer protein family member 1 C-terminal domain-containing protein</fullName>
    </recommendedName>
</protein>
<feature type="domain" description="Bridge-like lipid transfer protein family member 1 C-terminal" evidence="1">
    <location>
        <begin position="97"/>
        <end position="175"/>
    </location>
</feature>
<dbReference type="InterPro" id="IPR033616">
    <property type="entry name" value="BLTP1"/>
</dbReference>
<dbReference type="GO" id="GO:0098793">
    <property type="term" value="C:presynapse"/>
    <property type="evidence" value="ECO:0007669"/>
    <property type="project" value="GOC"/>
</dbReference>
<dbReference type="Pfam" id="PF25040">
    <property type="entry name" value="BLTP1_C"/>
    <property type="match status" value="1"/>
</dbReference>